<evidence type="ECO:0000313" key="1">
    <source>
        <dbReference type="EMBL" id="KAI8007587.1"/>
    </source>
</evidence>
<proteinExistence type="predicted"/>
<dbReference type="Proteomes" id="UP001060215">
    <property type="component" value="Chromosome 7"/>
</dbReference>
<sequence length="79" mass="8976">MIEHCSALSCCLSIVKIAHTLGLKYMARFTFRRYTHICAYVCICAYVIGKKLVYGHSKLGSCISLFKRDMDGGQFWVSM</sequence>
<keyword evidence="2" id="KW-1185">Reference proteome</keyword>
<dbReference type="EMBL" id="CM045764">
    <property type="protein sequence ID" value="KAI8007587.1"/>
    <property type="molecule type" value="Genomic_DNA"/>
</dbReference>
<protein>
    <submittedName>
        <fullName evidence="1">Uncharacterized protein</fullName>
    </submittedName>
</protein>
<accession>A0ACC0H4B9</accession>
<name>A0ACC0H4B9_9ERIC</name>
<gene>
    <name evidence="1" type="ORF">LOK49_LG07G03649</name>
</gene>
<reference evidence="1 2" key="1">
    <citation type="journal article" date="2022" name="Plant J.">
        <title>Chromosome-level genome of Camellia lanceoleosa provides a valuable resource for understanding genome evolution and self-incompatibility.</title>
        <authorList>
            <person name="Gong W."/>
            <person name="Xiao S."/>
            <person name="Wang L."/>
            <person name="Liao Z."/>
            <person name="Chang Y."/>
            <person name="Mo W."/>
            <person name="Hu G."/>
            <person name="Li W."/>
            <person name="Zhao G."/>
            <person name="Zhu H."/>
            <person name="Hu X."/>
            <person name="Ji K."/>
            <person name="Xiang X."/>
            <person name="Song Q."/>
            <person name="Yuan D."/>
            <person name="Jin S."/>
            <person name="Zhang L."/>
        </authorList>
    </citation>
    <scope>NUCLEOTIDE SEQUENCE [LARGE SCALE GENOMIC DNA]</scope>
    <source>
        <strain evidence="1">SQ_2022a</strain>
    </source>
</reference>
<evidence type="ECO:0000313" key="2">
    <source>
        <dbReference type="Proteomes" id="UP001060215"/>
    </source>
</evidence>
<organism evidence="1 2">
    <name type="scientific">Camellia lanceoleosa</name>
    <dbReference type="NCBI Taxonomy" id="1840588"/>
    <lineage>
        <taxon>Eukaryota</taxon>
        <taxon>Viridiplantae</taxon>
        <taxon>Streptophyta</taxon>
        <taxon>Embryophyta</taxon>
        <taxon>Tracheophyta</taxon>
        <taxon>Spermatophyta</taxon>
        <taxon>Magnoliopsida</taxon>
        <taxon>eudicotyledons</taxon>
        <taxon>Gunneridae</taxon>
        <taxon>Pentapetalae</taxon>
        <taxon>asterids</taxon>
        <taxon>Ericales</taxon>
        <taxon>Theaceae</taxon>
        <taxon>Camellia</taxon>
    </lineage>
</organism>
<comment type="caution">
    <text evidence="1">The sequence shown here is derived from an EMBL/GenBank/DDBJ whole genome shotgun (WGS) entry which is preliminary data.</text>
</comment>